<reference evidence="2 3" key="1">
    <citation type="submission" date="2019-10" db="EMBL/GenBank/DDBJ databases">
        <title>Bifidobacterium from non-human primates.</title>
        <authorList>
            <person name="Modesto M."/>
        </authorList>
    </citation>
    <scope>NUCLEOTIDE SEQUENCE [LARGE SCALE GENOMIC DNA]</scope>
    <source>
        <strain evidence="2 3">SMA1</strain>
    </source>
</reference>
<evidence type="ECO:0000313" key="3">
    <source>
        <dbReference type="Proteomes" id="UP000475155"/>
    </source>
</evidence>
<dbReference type="Proteomes" id="UP000475155">
    <property type="component" value="Unassembled WGS sequence"/>
</dbReference>
<evidence type="ECO:0000313" key="2">
    <source>
        <dbReference type="EMBL" id="NEH12475.1"/>
    </source>
</evidence>
<name>A0ABX0CFD1_9BIFI</name>
<gene>
    <name evidence="2" type="ORF">GFD18_10395</name>
</gene>
<dbReference type="EMBL" id="WHZU01000022">
    <property type="protein sequence ID" value="NEH12475.1"/>
    <property type="molecule type" value="Genomic_DNA"/>
</dbReference>
<keyword evidence="3" id="KW-1185">Reference proteome</keyword>
<proteinExistence type="predicted"/>
<sequence length="124" mass="14006">MADDTDTGPSPPFATVDDLERRWHTLTEPERTQATELLADASEIIRNRIAPYPATREIGWQDTHRRGLTIICCQMVRTAMEQQVAGVQTGVTQSTETTGPFSNSYSWLSPDGYLRWNTDYLDVL</sequence>
<feature type="non-terminal residue" evidence="2">
    <location>
        <position position="124"/>
    </location>
</feature>
<feature type="region of interest" description="Disordered" evidence="1">
    <location>
        <begin position="1"/>
        <end position="21"/>
    </location>
</feature>
<evidence type="ECO:0008006" key="4">
    <source>
        <dbReference type="Google" id="ProtNLM"/>
    </source>
</evidence>
<evidence type="ECO:0000256" key="1">
    <source>
        <dbReference type="SAM" id="MobiDB-lite"/>
    </source>
</evidence>
<dbReference type="RefSeq" id="WP_163228292.1">
    <property type="nucleotide sequence ID" value="NZ_WHZU01000022.1"/>
</dbReference>
<accession>A0ABX0CFD1</accession>
<organism evidence="2 3">
    <name type="scientific">Bifidobacterium saimiriisciurei</name>
    <dbReference type="NCBI Taxonomy" id="2661627"/>
    <lineage>
        <taxon>Bacteria</taxon>
        <taxon>Bacillati</taxon>
        <taxon>Actinomycetota</taxon>
        <taxon>Actinomycetes</taxon>
        <taxon>Bifidobacteriales</taxon>
        <taxon>Bifidobacteriaceae</taxon>
        <taxon>Bifidobacterium</taxon>
    </lineage>
</organism>
<comment type="caution">
    <text evidence="2">The sequence shown here is derived from an EMBL/GenBank/DDBJ whole genome shotgun (WGS) entry which is preliminary data.</text>
</comment>
<protein>
    <recommendedName>
        <fullName evidence="4">Phage protein Gp19/Gp15/Gp42</fullName>
    </recommendedName>
</protein>